<organism evidence="3 4">
    <name type="scientific">Fusarium langsethiae</name>
    <dbReference type="NCBI Taxonomy" id="179993"/>
    <lineage>
        <taxon>Eukaryota</taxon>
        <taxon>Fungi</taxon>
        <taxon>Dikarya</taxon>
        <taxon>Ascomycota</taxon>
        <taxon>Pezizomycotina</taxon>
        <taxon>Sordariomycetes</taxon>
        <taxon>Hypocreomycetidae</taxon>
        <taxon>Hypocreales</taxon>
        <taxon>Nectriaceae</taxon>
        <taxon>Fusarium</taxon>
    </lineage>
</organism>
<proteinExistence type="predicted"/>
<keyword evidence="4" id="KW-1185">Reference proteome</keyword>
<reference evidence="3 4" key="1">
    <citation type="submission" date="2015-04" db="EMBL/GenBank/DDBJ databases">
        <title>The draft genome sequence of Fusarium langsethiae, a T-2/HT-2 mycotoxin producer.</title>
        <authorList>
            <person name="Lysoe E."/>
            <person name="Divon H.H."/>
            <person name="Terzi V."/>
            <person name="Orru L."/>
            <person name="Lamontanara A."/>
            <person name="Kolseth A.-K."/>
            <person name="Frandsen R.J."/>
            <person name="Nielsen K."/>
            <person name="Thrane U."/>
        </authorList>
    </citation>
    <scope>NUCLEOTIDE SEQUENCE [LARGE SCALE GENOMIC DNA]</scope>
    <source>
        <strain evidence="3 4">Fl201059</strain>
    </source>
</reference>
<keyword evidence="2" id="KW-1133">Transmembrane helix</keyword>
<feature type="transmembrane region" description="Helical" evidence="2">
    <location>
        <begin position="20"/>
        <end position="37"/>
    </location>
</feature>
<gene>
    <name evidence="3" type="ORF">FLAG1_05449</name>
</gene>
<evidence type="ECO:0000256" key="1">
    <source>
        <dbReference type="SAM" id="MobiDB-lite"/>
    </source>
</evidence>
<comment type="caution">
    <text evidence="3">The sequence shown here is derived from an EMBL/GenBank/DDBJ whole genome shotgun (WGS) entry which is preliminary data.</text>
</comment>
<keyword evidence="2" id="KW-0472">Membrane</keyword>
<dbReference type="Proteomes" id="UP000037904">
    <property type="component" value="Unassembled WGS sequence"/>
</dbReference>
<sequence length="108" mass="12369">MCLYFTSKPDMCITIWFRKLLVLTLWAIAVIVGRIFGCEKVLKKQLYAVGSRFGFSSWTNDNAKPVTTTERILEWIDNVVPGPPENPPKRPKRKSASKKNKAKKSRRA</sequence>
<name>A0A0M9EXC6_FUSLA</name>
<dbReference type="OrthoDB" id="10484822at2759"/>
<feature type="region of interest" description="Disordered" evidence="1">
    <location>
        <begin position="78"/>
        <end position="108"/>
    </location>
</feature>
<feature type="compositionally biased region" description="Basic residues" evidence="1">
    <location>
        <begin position="89"/>
        <end position="108"/>
    </location>
</feature>
<protein>
    <submittedName>
        <fullName evidence="3">Uncharacterized protein</fullName>
    </submittedName>
</protein>
<dbReference type="AlphaFoldDB" id="A0A0M9EXC6"/>
<evidence type="ECO:0000313" key="3">
    <source>
        <dbReference type="EMBL" id="KPA41693.1"/>
    </source>
</evidence>
<evidence type="ECO:0000256" key="2">
    <source>
        <dbReference type="SAM" id="Phobius"/>
    </source>
</evidence>
<accession>A0A0M9EXC6</accession>
<dbReference type="EMBL" id="JXCE01000089">
    <property type="protein sequence ID" value="KPA41693.1"/>
    <property type="molecule type" value="Genomic_DNA"/>
</dbReference>
<evidence type="ECO:0000313" key="4">
    <source>
        <dbReference type="Proteomes" id="UP000037904"/>
    </source>
</evidence>
<keyword evidence="2" id="KW-0812">Transmembrane</keyword>